<reference evidence="3 4" key="1">
    <citation type="journal article" date="2016" name="Front. Microbiol.">
        <title>Comprehensive Phylogenetic Analysis of Bovine Non-aureus Staphylococci Species Based on Whole-Genome Sequencing.</title>
        <authorList>
            <person name="Naushad S."/>
            <person name="Barkema H.W."/>
            <person name="Luby C."/>
            <person name="Condas L.A."/>
            <person name="Nobrega D.B."/>
            <person name="Carson D.A."/>
            <person name="De Buck J."/>
        </authorList>
    </citation>
    <scope>NUCLEOTIDE SEQUENCE [LARGE SCALE GENOMIC DNA]</scope>
    <source>
        <strain evidence="3 4">SNUC 5959</strain>
    </source>
</reference>
<evidence type="ECO:0000313" key="3">
    <source>
        <dbReference type="EMBL" id="RIO46998.1"/>
    </source>
</evidence>
<dbReference type="RefSeq" id="WP_039647315.1">
    <property type="nucleotide sequence ID" value="NZ_CP008747.1"/>
</dbReference>
<dbReference type="GeneID" id="41074131"/>
<gene>
    <name evidence="3" type="ORF">BUZ57_03150</name>
</gene>
<evidence type="ECO:0000256" key="1">
    <source>
        <dbReference type="SAM" id="Coils"/>
    </source>
</evidence>
<organism evidence="3 4">
    <name type="scientific">Staphylococcus hyicus</name>
    <dbReference type="NCBI Taxonomy" id="1284"/>
    <lineage>
        <taxon>Bacteria</taxon>
        <taxon>Bacillati</taxon>
        <taxon>Bacillota</taxon>
        <taxon>Bacilli</taxon>
        <taxon>Bacillales</taxon>
        <taxon>Staphylococcaceae</taxon>
        <taxon>Staphylococcus</taxon>
    </lineage>
</organism>
<dbReference type="HOGENOM" id="CLU_050671_1_0_9"/>
<evidence type="ECO:0000313" key="4">
    <source>
        <dbReference type="Proteomes" id="UP000285625"/>
    </source>
</evidence>
<dbReference type="AlphaFoldDB" id="A0A0A8HVR6"/>
<accession>A0A0A8HVR6</accession>
<feature type="signal peptide" evidence="2">
    <location>
        <begin position="1"/>
        <end position="25"/>
    </location>
</feature>
<sequence length="316" mass="35816">MYKKLLVSGFVITLLTTGTMYQAEAANQYKPKEDIFIQGADLNQKQLNETKDILGVDHNVTTYKVDHNDVIRYTGTEYDFIHSSAYIKPKMFGRGVSVEIETPKHITRITREQYMNAAITAGIQDATIKIAAIDQVTGEGALTGIYKAYESQGHTLNQKDIQNAHQEMNDLANISESNAKKEGYSDEALNQAIADMKGQIAEAKQNNQQINHTTINHIVNQTIHKNNLYQVLSDNDVAVIQNLMMNVAKSDVINQDPKAYEKQANALKNDIQKHASDKIEALKNLNTEEARNFFQQIWDAIVEFFTRIYHWLMSFL</sequence>
<feature type="coiled-coil region" evidence="1">
    <location>
        <begin position="186"/>
        <end position="213"/>
    </location>
</feature>
<name>A0A0A8HVR6_STAHY</name>
<protein>
    <submittedName>
        <fullName evidence="3">DUF1002 domain-containing protein</fullName>
    </submittedName>
</protein>
<keyword evidence="2" id="KW-0732">Signal</keyword>
<proteinExistence type="predicted"/>
<evidence type="ECO:0000256" key="2">
    <source>
        <dbReference type="SAM" id="SignalP"/>
    </source>
</evidence>
<comment type="caution">
    <text evidence="3">The sequence shown here is derived from an EMBL/GenBank/DDBJ whole genome shotgun (WGS) entry which is preliminary data.</text>
</comment>
<dbReference type="KEGG" id="shu:SHYC_11840"/>
<keyword evidence="1" id="KW-0175">Coiled coil</keyword>
<dbReference type="Proteomes" id="UP000285625">
    <property type="component" value="Unassembled WGS sequence"/>
</dbReference>
<feature type="chain" id="PRO_5030004118" evidence="2">
    <location>
        <begin position="26"/>
        <end position="316"/>
    </location>
</feature>
<dbReference type="InterPro" id="IPR009343">
    <property type="entry name" value="DUF1002"/>
</dbReference>
<dbReference type="Pfam" id="PF06207">
    <property type="entry name" value="DUF1002"/>
    <property type="match status" value="1"/>
</dbReference>
<dbReference type="EMBL" id="QXVO01000006">
    <property type="protein sequence ID" value="RIO46998.1"/>
    <property type="molecule type" value="Genomic_DNA"/>
</dbReference>